<dbReference type="eggNOG" id="ENOG502SCT1">
    <property type="taxonomic scope" value="Eukaryota"/>
</dbReference>
<keyword evidence="3" id="KW-1185">Reference proteome</keyword>
<proteinExistence type="predicted"/>
<sequence>MEIDEIFASKKKTSTEKSSSKDQKESKKDDKKPEQVNVAKSQMKPKKMPKDDLFADPKGNTGRKRTEEGFLVYDEDELRIGKGGDTPLCPFDCDCCTYRLFISKAQASHRSSNSTRFLKKILAINFLVYTK</sequence>
<dbReference type="GeneID" id="7050226"/>
<feature type="compositionally biased region" description="Basic and acidic residues" evidence="1">
    <location>
        <begin position="13"/>
        <end position="34"/>
    </location>
</feature>
<protein>
    <recommendedName>
        <fullName evidence="4">DUF1764 family protein</fullName>
    </recommendedName>
</protein>
<dbReference type="EMBL" id="KE651166">
    <property type="protein sequence ID" value="EEB07170.1"/>
    <property type="molecule type" value="Genomic_DNA"/>
</dbReference>
<dbReference type="AlphaFoldDB" id="B6K1Y9"/>
<organism evidence="2 3">
    <name type="scientific">Schizosaccharomyces japonicus (strain yFS275 / FY16936)</name>
    <name type="common">Fission yeast</name>
    <dbReference type="NCBI Taxonomy" id="402676"/>
    <lineage>
        <taxon>Eukaryota</taxon>
        <taxon>Fungi</taxon>
        <taxon>Dikarya</taxon>
        <taxon>Ascomycota</taxon>
        <taxon>Taphrinomycotina</taxon>
        <taxon>Schizosaccharomycetes</taxon>
        <taxon>Schizosaccharomycetales</taxon>
        <taxon>Schizosaccharomycetaceae</taxon>
        <taxon>Schizosaccharomyces</taxon>
    </lineage>
</organism>
<dbReference type="RefSeq" id="XP_002173463.1">
    <property type="nucleotide sequence ID" value="XM_002173427.1"/>
</dbReference>
<feature type="region of interest" description="Disordered" evidence="1">
    <location>
        <begin position="1"/>
        <end position="67"/>
    </location>
</feature>
<dbReference type="InterPro" id="IPR013885">
    <property type="entry name" value="DUF1764_euk"/>
</dbReference>
<dbReference type="Proteomes" id="UP000001744">
    <property type="component" value="Unassembled WGS sequence"/>
</dbReference>
<dbReference type="JaponicusDB" id="SJAG_02251"/>
<gene>
    <name evidence="2" type="ORF">SJAG_02251</name>
</gene>
<dbReference type="OrthoDB" id="20835at2759"/>
<evidence type="ECO:0000256" key="1">
    <source>
        <dbReference type="SAM" id="MobiDB-lite"/>
    </source>
</evidence>
<evidence type="ECO:0008006" key="4">
    <source>
        <dbReference type="Google" id="ProtNLM"/>
    </source>
</evidence>
<evidence type="ECO:0000313" key="3">
    <source>
        <dbReference type="Proteomes" id="UP000001744"/>
    </source>
</evidence>
<dbReference type="OMA" id="NLCPFDC"/>
<reference evidence="2 3" key="1">
    <citation type="journal article" date="2011" name="Science">
        <title>Comparative functional genomics of the fission yeasts.</title>
        <authorList>
            <person name="Rhind N."/>
            <person name="Chen Z."/>
            <person name="Yassour M."/>
            <person name="Thompson D.A."/>
            <person name="Haas B.J."/>
            <person name="Habib N."/>
            <person name="Wapinski I."/>
            <person name="Roy S."/>
            <person name="Lin M.F."/>
            <person name="Heiman D.I."/>
            <person name="Young S.K."/>
            <person name="Furuya K."/>
            <person name="Guo Y."/>
            <person name="Pidoux A."/>
            <person name="Chen H.M."/>
            <person name="Robbertse B."/>
            <person name="Goldberg J.M."/>
            <person name="Aoki K."/>
            <person name="Bayne E.H."/>
            <person name="Berlin A.M."/>
            <person name="Desjardins C.A."/>
            <person name="Dobbs E."/>
            <person name="Dukaj L."/>
            <person name="Fan L."/>
            <person name="FitzGerald M.G."/>
            <person name="French C."/>
            <person name="Gujja S."/>
            <person name="Hansen K."/>
            <person name="Keifenheim D."/>
            <person name="Levin J.Z."/>
            <person name="Mosher R.A."/>
            <person name="Mueller C.A."/>
            <person name="Pfiffner J."/>
            <person name="Priest M."/>
            <person name="Russ C."/>
            <person name="Smialowska A."/>
            <person name="Swoboda P."/>
            <person name="Sykes S.M."/>
            <person name="Vaughn M."/>
            <person name="Vengrova S."/>
            <person name="Yoder R."/>
            <person name="Zeng Q."/>
            <person name="Allshire R."/>
            <person name="Baulcombe D."/>
            <person name="Birren B.W."/>
            <person name="Brown W."/>
            <person name="Ekwall K."/>
            <person name="Kellis M."/>
            <person name="Leatherwood J."/>
            <person name="Levin H."/>
            <person name="Margalit H."/>
            <person name="Martienssen R."/>
            <person name="Nieduszynski C.A."/>
            <person name="Spatafora J.W."/>
            <person name="Friedman N."/>
            <person name="Dalgaard J.Z."/>
            <person name="Baumann P."/>
            <person name="Niki H."/>
            <person name="Regev A."/>
            <person name="Nusbaum C."/>
        </authorList>
    </citation>
    <scope>NUCLEOTIDE SEQUENCE [LARGE SCALE GENOMIC DNA]</scope>
    <source>
        <strain evidence="3">yFS275 / FY16936</strain>
    </source>
</reference>
<dbReference type="PANTHER" id="PTHR34066:SF1">
    <property type="entry name" value="DUF1764 FAMILY PROTEIN"/>
    <property type="match status" value="1"/>
</dbReference>
<dbReference type="PANTHER" id="PTHR34066">
    <property type="entry name" value="GROWTH FACTOR 2"/>
    <property type="match status" value="1"/>
</dbReference>
<accession>B6K1Y9</accession>
<dbReference type="HOGENOM" id="CLU_103523_3_0_1"/>
<evidence type="ECO:0000313" key="2">
    <source>
        <dbReference type="EMBL" id="EEB07170.1"/>
    </source>
</evidence>
<name>B6K1Y9_SCHJY</name>
<dbReference type="VEuPathDB" id="FungiDB:SJAG_02251"/>
<dbReference type="Pfam" id="PF08576">
    <property type="entry name" value="DUF1764"/>
    <property type="match status" value="1"/>
</dbReference>